<dbReference type="RefSeq" id="WP_203326010.1">
    <property type="nucleotide sequence ID" value="NZ_CP069213.1"/>
</dbReference>
<accession>A0ABX7G566</accession>
<dbReference type="Pfam" id="PF11456">
    <property type="entry name" value="DUF3019"/>
    <property type="match status" value="1"/>
</dbReference>
<reference evidence="2 3" key="1">
    <citation type="journal article" date="2012" name="Antonie Van Leeuwenhoek">
        <title>Shewanella litorisediminis sp. nov., a gammaproteobacterium isolated from a tidal flat sediment.</title>
        <authorList>
            <person name="Lee M.H."/>
            <person name="Yoon J.H."/>
        </authorList>
    </citation>
    <scope>NUCLEOTIDE SEQUENCE [LARGE SCALE GENOMIC DNA]</scope>
    <source>
        <strain evidence="2 3">SMK1-12</strain>
    </source>
</reference>
<feature type="signal peptide" evidence="1">
    <location>
        <begin position="1"/>
        <end position="22"/>
    </location>
</feature>
<keyword evidence="3" id="KW-1185">Reference proteome</keyword>
<keyword evidence="1" id="KW-0732">Signal</keyword>
<sequence length="127" mass="14414">MGKVISLLFLLSQLSIVPLAMADQLNVAPKACATSSEALPCRFNISVHYQTDTEQNLCLWLKHEAQPRRCYTGMKELSEELSLALEKDATIEIRDMNSRVLLSTQVSVVLFQPPQKRKRRGLNWDLL</sequence>
<feature type="chain" id="PRO_5045501861" evidence="1">
    <location>
        <begin position="23"/>
        <end position="127"/>
    </location>
</feature>
<evidence type="ECO:0000313" key="3">
    <source>
        <dbReference type="Proteomes" id="UP000596252"/>
    </source>
</evidence>
<name>A0ABX7G566_9GAMM</name>
<dbReference type="EMBL" id="CP069213">
    <property type="protein sequence ID" value="QRH02397.1"/>
    <property type="molecule type" value="Genomic_DNA"/>
</dbReference>
<protein>
    <submittedName>
        <fullName evidence="2">DUF3019 domain-containing protein</fullName>
    </submittedName>
</protein>
<gene>
    <name evidence="2" type="ORF">JQC75_02935</name>
</gene>
<organism evidence="2 3">
    <name type="scientific">Shewanella litorisediminis</name>
    <dbReference type="NCBI Taxonomy" id="1173586"/>
    <lineage>
        <taxon>Bacteria</taxon>
        <taxon>Pseudomonadati</taxon>
        <taxon>Pseudomonadota</taxon>
        <taxon>Gammaproteobacteria</taxon>
        <taxon>Alteromonadales</taxon>
        <taxon>Shewanellaceae</taxon>
        <taxon>Shewanella</taxon>
    </lineage>
</organism>
<dbReference type="InterPro" id="IPR021559">
    <property type="entry name" value="DUF3019"/>
</dbReference>
<evidence type="ECO:0000313" key="2">
    <source>
        <dbReference type="EMBL" id="QRH02397.1"/>
    </source>
</evidence>
<dbReference type="Proteomes" id="UP000596252">
    <property type="component" value="Chromosome"/>
</dbReference>
<evidence type="ECO:0000256" key="1">
    <source>
        <dbReference type="SAM" id="SignalP"/>
    </source>
</evidence>
<proteinExistence type="predicted"/>